<name>A0A0D3JWF1_EMIH1</name>
<sequence>GAARPRGRGGGGADRIGERPLRRARRHVRRDRQADPAGVSPPVAQVPPGPQERLDLGLPAHRAGLPDPLGRGQAQHVRPGC</sequence>
<keyword evidence="3" id="KW-1185">Reference proteome</keyword>
<accession>A0A0D3JWF1</accession>
<dbReference type="PaxDb" id="2903-EOD27836"/>
<feature type="region of interest" description="Disordered" evidence="1">
    <location>
        <begin position="1"/>
        <end position="81"/>
    </location>
</feature>
<dbReference type="KEGG" id="ehx:EMIHUDRAFT_450105"/>
<dbReference type="Proteomes" id="UP000013827">
    <property type="component" value="Unassembled WGS sequence"/>
</dbReference>
<dbReference type="EnsemblProtists" id="EOD27836">
    <property type="protein sequence ID" value="EOD27836"/>
    <property type="gene ID" value="EMIHUDRAFT_450105"/>
</dbReference>
<proteinExistence type="predicted"/>
<reference evidence="3" key="1">
    <citation type="journal article" date="2013" name="Nature">
        <title>Pan genome of the phytoplankton Emiliania underpins its global distribution.</title>
        <authorList>
            <person name="Read B.A."/>
            <person name="Kegel J."/>
            <person name="Klute M.J."/>
            <person name="Kuo A."/>
            <person name="Lefebvre S.C."/>
            <person name="Maumus F."/>
            <person name="Mayer C."/>
            <person name="Miller J."/>
            <person name="Monier A."/>
            <person name="Salamov A."/>
            <person name="Young J."/>
            <person name="Aguilar M."/>
            <person name="Claverie J.M."/>
            <person name="Frickenhaus S."/>
            <person name="Gonzalez K."/>
            <person name="Herman E.K."/>
            <person name="Lin Y.C."/>
            <person name="Napier J."/>
            <person name="Ogata H."/>
            <person name="Sarno A.F."/>
            <person name="Shmutz J."/>
            <person name="Schroeder D."/>
            <person name="de Vargas C."/>
            <person name="Verret F."/>
            <person name="von Dassow P."/>
            <person name="Valentin K."/>
            <person name="Van de Peer Y."/>
            <person name="Wheeler G."/>
            <person name="Dacks J.B."/>
            <person name="Delwiche C.F."/>
            <person name="Dyhrman S.T."/>
            <person name="Glockner G."/>
            <person name="John U."/>
            <person name="Richards T."/>
            <person name="Worden A.Z."/>
            <person name="Zhang X."/>
            <person name="Grigoriev I.V."/>
            <person name="Allen A.E."/>
            <person name="Bidle K."/>
            <person name="Borodovsky M."/>
            <person name="Bowler C."/>
            <person name="Brownlee C."/>
            <person name="Cock J.M."/>
            <person name="Elias M."/>
            <person name="Gladyshev V.N."/>
            <person name="Groth M."/>
            <person name="Guda C."/>
            <person name="Hadaegh A."/>
            <person name="Iglesias-Rodriguez M.D."/>
            <person name="Jenkins J."/>
            <person name="Jones B.M."/>
            <person name="Lawson T."/>
            <person name="Leese F."/>
            <person name="Lindquist E."/>
            <person name="Lobanov A."/>
            <person name="Lomsadze A."/>
            <person name="Malik S.B."/>
            <person name="Marsh M.E."/>
            <person name="Mackinder L."/>
            <person name="Mock T."/>
            <person name="Mueller-Roeber B."/>
            <person name="Pagarete A."/>
            <person name="Parker M."/>
            <person name="Probert I."/>
            <person name="Quesneville H."/>
            <person name="Raines C."/>
            <person name="Rensing S.A."/>
            <person name="Riano-Pachon D.M."/>
            <person name="Richier S."/>
            <person name="Rokitta S."/>
            <person name="Shiraiwa Y."/>
            <person name="Soanes D.M."/>
            <person name="van der Giezen M."/>
            <person name="Wahlund T.M."/>
            <person name="Williams B."/>
            <person name="Wilson W."/>
            <person name="Wolfe G."/>
            <person name="Wurch L.L."/>
        </authorList>
    </citation>
    <scope>NUCLEOTIDE SEQUENCE</scope>
</reference>
<organism evidence="2 3">
    <name type="scientific">Emiliania huxleyi (strain CCMP1516)</name>
    <dbReference type="NCBI Taxonomy" id="280463"/>
    <lineage>
        <taxon>Eukaryota</taxon>
        <taxon>Haptista</taxon>
        <taxon>Haptophyta</taxon>
        <taxon>Prymnesiophyceae</taxon>
        <taxon>Isochrysidales</taxon>
        <taxon>Noelaerhabdaceae</taxon>
        <taxon>Emiliania</taxon>
    </lineage>
</organism>
<reference evidence="2" key="2">
    <citation type="submission" date="2024-10" db="UniProtKB">
        <authorList>
            <consortium name="EnsemblProtists"/>
        </authorList>
    </citation>
    <scope>IDENTIFICATION</scope>
</reference>
<evidence type="ECO:0000313" key="3">
    <source>
        <dbReference type="Proteomes" id="UP000013827"/>
    </source>
</evidence>
<dbReference type="HOGENOM" id="CLU_2581119_0_0_1"/>
<dbReference type="RefSeq" id="XP_005780265.1">
    <property type="nucleotide sequence ID" value="XM_005780208.1"/>
</dbReference>
<dbReference type="GeneID" id="17273382"/>
<dbReference type="AlphaFoldDB" id="A0A0D3JWF1"/>
<protein>
    <submittedName>
        <fullName evidence="2">Uncharacterized protein</fullName>
    </submittedName>
</protein>
<evidence type="ECO:0000256" key="1">
    <source>
        <dbReference type="SAM" id="MobiDB-lite"/>
    </source>
</evidence>
<evidence type="ECO:0000313" key="2">
    <source>
        <dbReference type="EnsemblProtists" id="EOD27836"/>
    </source>
</evidence>